<reference evidence="7" key="1">
    <citation type="submission" date="2023-08" db="EMBL/GenBank/DDBJ databases">
        <title>Reference Genome Resource for the Citrus Pathogen Phytophthora citrophthora.</title>
        <authorList>
            <person name="Moller H."/>
            <person name="Coetzee B."/>
            <person name="Rose L.J."/>
            <person name="Van Niekerk J.M."/>
        </authorList>
    </citation>
    <scope>NUCLEOTIDE SEQUENCE</scope>
    <source>
        <strain evidence="7">STE-U-9442</strain>
    </source>
</reference>
<keyword evidence="2 3" id="KW-0175">Coiled coil</keyword>
<comment type="similarity">
    <text evidence="1">Belongs to the CCDC124 family.</text>
</comment>
<dbReference type="InterPro" id="IPR019310">
    <property type="entry name" value="Efg1"/>
</dbReference>
<feature type="compositionally biased region" description="Basic and acidic residues" evidence="4">
    <location>
        <begin position="44"/>
        <end position="87"/>
    </location>
</feature>
<feature type="compositionally biased region" description="Basic and acidic residues" evidence="4">
    <location>
        <begin position="459"/>
        <end position="468"/>
    </location>
</feature>
<evidence type="ECO:0000313" key="7">
    <source>
        <dbReference type="EMBL" id="KAK1947357.1"/>
    </source>
</evidence>
<accession>A0AAD9GZ27</accession>
<dbReference type="EMBL" id="JASMQC010000002">
    <property type="protein sequence ID" value="KAK1947357.1"/>
    <property type="molecule type" value="Genomic_DNA"/>
</dbReference>
<evidence type="ECO:0000313" key="8">
    <source>
        <dbReference type="Proteomes" id="UP001259832"/>
    </source>
</evidence>
<dbReference type="InterPro" id="IPR036910">
    <property type="entry name" value="HMG_box_dom_sf"/>
</dbReference>
<evidence type="ECO:0000256" key="1">
    <source>
        <dbReference type="ARBA" id="ARBA00008296"/>
    </source>
</evidence>
<feature type="region of interest" description="Disordered" evidence="4">
    <location>
        <begin position="1"/>
        <end position="183"/>
    </location>
</feature>
<dbReference type="AlphaFoldDB" id="A0AAD9GZ27"/>
<organism evidence="7 8">
    <name type="scientific">Phytophthora citrophthora</name>
    <dbReference type="NCBI Taxonomy" id="4793"/>
    <lineage>
        <taxon>Eukaryota</taxon>
        <taxon>Sar</taxon>
        <taxon>Stramenopiles</taxon>
        <taxon>Oomycota</taxon>
        <taxon>Peronosporomycetes</taxon>
        <taxon>Peronosporales</taxon>
        <taxon>Peronosporaceae</taxon>
        <taxon>Phytophthora</taxon>
    </lineage>
</organism>
<feature type="compositionally biased region" description="Basic and acidic residues" evidence="4">
    <location>
        <begin position="477"/>
        <end position="487"/>
    </location>
</feature>
<proteinExistence type="inferred from homology"/>
<evidence type="ECO:0000259" key="5">
    <source>
        <dbReference type="Pfam" id="PF06244"/>
    </source>
</evidence>
<dbReference type="Pfam" id="PF22048">
    <property type="entry name" value="LSO1_2-like"/>
    <property type="match status" value="1"/>
</dbReference>
<sequence>MAKKQGGVNTKVEAAKAKKAAAKATKDAASAAKAAAAESADWAKGSDTRAEKRRQDEERKRADQEAKKAEKQKLLALEEHALDEDKHAIRKQKKTVKEVAKPWEEALKPAAKKNNRGSKKPSGFAALKGNGGSSEKLSQAEMAALREAEAARTANKPGKKAIKFENNFQSNQNRNQDGPTEARSLDAALDLLSVGDKELEKHPERRAKAAYKAFEEVMMPQVKEDFPGLKLSQYKQKLSEMWRRSPENPLNQESLAYNAKKHKLPPTNTHLNSIILGIMAPTAGTRLRFKNSRSKKTQQAKKVPSLKNRIRGLERFLSRGGLADATRRAKKAELQQLKEEHEQKEKVVVEKKNAEKYKRPRFFERVKVMRKLRQAKNRIGQATDNAERAKHEKKFKTYREEMMYIYYYPKTEPYIALFPSAPHSEENQKRQKKLRAEAIASFEKEQPTEAFHQFCFNDGKGKDSKPANEARPAVELLLKKPTKEQVKKQKKARSNRDKSGEKPKHTPALVDQDDDDEMSDASKSESDKEEQEEEQEEDDFFL</sequence>
<name>A0AAD9GZ27_9STRA</name>
<feature type="compositionally biased region" description="Polar residues" evidence="4">
    <location>
        <begin position="166"/>
        <end position="178"/>
    </location>
</feature>
<keyword evidence="8" id="KW-1185">Reference proteome</keyword>
<dbReference type="InterPro" id="IPR054414">
    <property type="entry name" value="Ccdc124/Oxs1_C"/>
</dbReference>
<feature type="coiled-coil region" evidence="3">
    <location>
        <begin position="322"/>
        <end position="392"/>
    </location>
</feature>
<dbReference type="GO" id="GO:0005634">
    <property type="term" value="C:nucleus"/>
    <property type="evidence" value="ECO:0007669"/>
    <property type="project" value="TreeGrafter"/>
</dbReference>
<feature type="domain" description="LSO1/LSO2" evidence="6">
    <location>
        <begin position="10"/>
        <end position="79"/>
    </location>
</feature>
<feature type="compositionally biased region" description="Acidic residues" evidence="4">
    <location>
        <begin position="527"/>
        <end position="542"/>
    </location>
</feature>
<dbReference type="InterPro" id="IPR054413">
    <property type="entry name" value="LSO1/2"/>
</dbReference>
<dbReference type="SUPFAM" id="SSF47095">
    <property type="entry name" value="HMG-box"/>
    <property type="match status" value="1"/>
</dbReference>
<dbReference type="Proteomes" id="UP001259832">
    <property type="component" value="Unassembled WGS sequence"/>
</dbReference>
<dbReference type="Pfam" id="PF10153">
    <property type="entry name" value="Efg1"/>
    <property type="match status" value="1"/>
</dbReference>
<dbReference type="PANTHER" id="PTHR21680:SF0">
    <property type="entry name" value="COILED-COIL DOMAIN-CONTAINING PROTEIN 124"/>
    <property type="match status" value="1"/>
</dbReference>
<protein>
    <submittedName>
        <fullName evidence="7">Coiled-coil domain-containing protein 124-A</fullName>
    </submittedName>
</protein>
<feature type="compositionally biased region" description="Basic and acidic residues" evidence="4">
    <location>
        <begin position="95"/>
        <end position="107"/>
    </location>
</feature>
<feature type="compositionally biased region" description="Low complexity" evidence="4">
    <location>
        <begin position="27"/>
        <end position="43"/>
    </location>
</feature>
<feature type="compositionally biased region" description="Basic residues" evidence="4">
    <location>
        <begin position="110"/>
        <end position="119"/>
    </location>
</feature>
<feature type="domain" description="Coiled-coil" evidence="5">
    <location>
        <begin position="172"/>
        <end position="252"/>
    </location>
</feature>
<gene>
    <name evidence="7" type="ORF">P3T76_001367</name>
</gene>
<dbReference type="GO" id="GO:0003713">
    <property type="term" value="F:transcription coactivator activity"/>
    <property type="evidence" value="ECO:0007669"/>
    <property type="project" value="TreeGrafter"/>
</dbReference>
<evidence type="ECO:0000256" key="4">
    <source>
        <dbReference type="SAM" id="MobiDB-lite"/>
    </source>
</evidence>
<feature type="compositionally biased region" description="Basic and acidic residues" evidence="4">
    <location>
        <begin position="494"/>
        <end position="504"/>
    </location>
</feature>
<evidence type="ECO:0000256" key="3">
    <source>
        <dbReference type="SAM" id="Coils"/>
    </source>
</evidence>
<comment type="caution">
    <text evidence="7">The sequence shown here is derived from an EMBL/GenBank/DDBJ whole genome shotgun (WGS) entry which is preliminary data.</text>
</comment>
<dbReference type="PANTHER" id="PTHR21680">
    <property type="entry name" value="COILED-COIL DOMAIN-CONTAINING PROTEIN 124"/>
    <property type="match status" value="1"/>
</dbReference>
<dbReference type="Pfam" id="PF06244">
    <property type="entry name" value="Ccdc124"/>
    <property type="match status" value="1"/>
</dbReference>
<feature type="region of interest" description="Disordered" evidence="4">
    <location>
        <begin position="455"/>
        <end position="542"/>
    </location>
</feature>
<evidence type="ECO:0000259" key="6">
    <source>
        <dbReference type="Pfam" id="PF22048"/>
    </source>
</evidence>
<dbReference type="GO" id="GO:0006364">
    <property type="term" value="P:rRNA processing"/>
    <property type="evidence" value="ECO:0007669"/>
    <property type="project" value="InterPro"/>
</dbReference>
<evidence type="ECO:0000256" key="2">
    <source>
        <dbReference type="ARBA" id="ARBA00023054"/>
    </source>
</evidence>
<dbReference type="InterPro" id="IPR010422">
    <property type="entry name" value="Ccdc124/Oxs1"/>
</dbReference>
<dbReference type="GO" id="GO:0006366">
    <property type="term" value="P:transcription by RNA polymerase II"/>
    <property type="evidence" value="ECO:0007669"/>
    <property type="project" value="TreeGrafter"/>
</dbReference>